<comment type="caution">
    <text evidence="2">The sequence shown here is derived from an EMBL/GenBank/DDBJ whole genome shotgun (WGS) entry which is preliminary data.</text>
</comment>
<dbReference type="Proteomes" id="UP000540787">
    <property type="component" value="Unassembled WGS sequence"/>
</dbReference>
<organism evidence="2 3">
    <name type="scientific">Massilia aurea</name>
    <dbReference type="NCBI Taxonomy" id="373040"/>
    <lineage>
        <taxon>Bacteria</taxon>
        <taxon>Pseudomonadati</taxon>
        <taxon>Pseudomonadota</taxon>
        <taxon>Betaproteobacteria</taxon>
        <taxon>Burkholderiales</taxon>
        <taxon>Oxalobacteraceae</taxon>
        <taxon>Telluria group</taxon>
        <taxon>Massilia</taxon>
    </lineage>
</organism>
<gene>
    <name evidence="2" type="ORF">HD842_004546</name>
</gene>
<dbReference type="EMBL" id="JACHBX010000006">
    <property type="protein sequence ID" value="MBB6136368.1"/>
    <property type="molecule type" value="Genomic_DNA"/>
</dbReference>
<keyword evidence="3" id="KW-1185">Reference proteome</keyword>
<evidence type="ECO:0000313" key="3">
    <source>
        <dbReference type="Proteomes" id="UP000540787"/>
    </source>
</evidence>
<reference evidence="2 3" key="1">
    <citation type="submission" date="2020-08" db="EMBL/GenBank/DDBJ databases">
        <title>The Agave Microbiome: Exploring the role of microbial communities in plant adaptations to desert environments.</title>
        <authorList>
            <person name="Partida-Martinez L.P."/>
        </authorList>
    </citation>
    <scope>NUCLEOTIDE SEQUENCE [LARGE SCALE GENOMIC DNA]</scope>
    <source>
        <strain evidence="2 3">AT3.2</strain>
    </source>
</reference>
<dbReference type="AlphaFoldDB" id="A0A7W9X4T9"/>
<sequence length="42" mass="4279">MTAPGTAWVVAAVVLDGEEDVDMDDAGGQNSPTGYAKNPDNV</sequence>
<evidence type="ECO:0000313" key="2">
    <source>
        <dbReference type="EMBL" id="MBB6136368.1"/>
    </source>
</evidence>
<protein>
    <submittedName>
        <fullName evidence="2">Uncharacterized protein</fullName>
    </submittedName>
</protein>
<evidence type="ECO:0000256" key="1">
    <source>
        <dbReference type="SAM" id="MobiDB-lite"/>
    </source>
</evidence>
<feature type="region of interest" description="Disordered" evidence="1">
    <location>
        <begin position="18"/>
        <end position="42"/>
    </location>
</feature>
<accession>A0A7W9X4T9</accession>
<proteinExistence type="predicted"/>
<name>A0A7W9X4T9_9BURK</name>